<evidence type="ECO:0000313" key="11">
    <source>
        <dbReference type="EMBL" id="HIQ81749.1"/>
    </source>
</evidence>
<keyword evidence="3" id="KW-0378">Hydrolase</keyword>
<comment type="similarity">
    <text evidence="1">Belongs to the asparaginase 1 family.</text>
</comment>
<evidence type="ECO:0000256" key="8">
    <source>
        <dbReference type="PROSITE-ProRule" id="PRU10100"/>
    </source>
</evidence>
<accession>A0A9D0ZLY1</accession>
<evidence type="ECO:0000259" key="10">
    <source>
        <dbReference type="Pfam" id="PF17763"/>
    </source>
</evidence>
<dbReference type="InterPro" id="IPR036152">
    <property type="entry name" value="Asp/glu_Ase-like_sf"/>
</dbReference>
<feature type="active site" evidence="8">
    <location>
        <position position="85"/>
    </location>
</feature>
<dbReference type="InterPro" id="IPR040919">
    <property type="entry name" value="Asparaginase_C"/>
</dbReference>
<feature type="active site" description="O-isoaspartyl threonine intermediate" evidence="5">
    <location>
        <position position="12"/>
    </location>
</feature>
<dbReference type="GO" id="GO:0006520">
    <property type="term" value="P:amino acid metabolic process"/>
    <property type="evidence" value="ECO:0007669"/>
    <property type="project" value="InterPro"/>
</dbReference>
<dbReference type="PIRSF" id="PIRSF001220">
    <property type="entry name" value="L-ASNase_gatD"/>
    <property type="match status" value="1"/>
</dbReference>
<dbReference type="InterPro" id="IPR037152">
    <property type="entry name" value="L-asparaginase_N_sf"/>
</dbReference>
<dbReference type="PANTHER" id="PTHR11707">
    <property type="entry name" value="L-ASPARAGINASE"/>
    <property type="match status" value="1"/>
</dbReference>
<comment type="catalytic activity">
    <reaction evidence="4">
        <text>L-asparagine + H2O = L-aspartate + NH4(+)</text>
        <dbReference type="Rhea" id="RHEA:21016"/>
        <dbReference type="ChEBI" id="CHEBI:15377"/>
        <dbReference type="ChEBI" id="CHEBI:28938"/>
        <dbReference type="ChEBI" id="CHEBI:29991"/>
        <dbReference type="ChEBI" id="CHEBI:58048"/>
        <dbReference type="EC" id="3.5.1.1"/>
    </reaction>
</comment>
<dbReference type="Proteomes" id="UP000824260">
    <property type="component" value="Unassembled WGS sequence"/>
</dbReference>
<dbReference type="InterPro" id="IPR027475">
    <property type="entry name" value="Asparaginase/glutaminase_AS2"/>
</dbReference>
<dbReference type="InterPro" id="IPR027473">
    <property type="entry name" value="L-asparaginase_C"/>
</dbReference>
<dbReference type="Pfam" id="PF00710">
    <property type="entry name" value="Asparaginase"/>
    <property type="match status" value="1"/>
</dbReference>
<dbReference type="PROSITE" id="PS00917">
    <property type="entry name" value="ASN_GLN_ASE_2"/>
    <property type="match status" value="1"/>
</dbReference>
<dbReference type="PIRSF" id="PIRSF500176">
    <property type="entry name" value="L_ASNase"/>
    <property type="match status" value="1"/>
</dbReference>
<dbReference type="InterPro" id="IPR020827">
    <property type="entry name" value="Asparaginase/glutaminase_AS1"/>
</dbReference>
<feature type="domain" description="Asparaginase/glutaminase C-terminal" evidence="10">
    <location>
        <begin position="204"/>
        <end position="321"/>
    </location>
</feature>
<dbReference type="FunFam" id="3.40.50.1170:FF:000001">
    <property type="entry name" value="L-asparaginase 2"/>
    <property type="match status" value="1"/>
</dbReference>
<organism evidence="11 12">
    <name type="scientific">Candidatus Pullichristensenella stercorigallinarum</name>
    <dbReference type="NCBI Taxonomy" id="2840909"/>
    <lineage>
        <taxon>Bacteria</taxon>
        <taxon>Bacillati</taxon>
        <taxon>Bacillota</taxon>
        <taxon>Clostridia</taxon>
        <taxon>Candidatus Pullichristensenella</taxon>
    </lineage>
</organism>
<dbReference type="InterPro" id="IPR006033">
    <property type="entry name" value="AsnA_fam"/>
</dbReference>
<feature type="active site" evidence="7">
    <location>
        <position position="12"/>
    </location>
</feature>
<dbReference type="Gene3D" id="3.40.50.40">
    <property type="match status" value="1"/>
</dbReference>
<dbReference type="AlphaFoldDB" id="A0A9D0ZLY1"/>
<dbReference type="Pfam" id="PF17763">
    <property type="entry name" value="Asparaginase_C"/>
    <property type="match status" value="1"/>
</dbReference>
<evidence type="ECO:0000259" key="9">
    <source>
        <dbReference type="Pfam" id="PF00710"/>
    </source>
</evidence>
<evidence type="ECO:0000256" key="5">
    <source>
        <dbReference type="PIRSR" id="PIRSR001220-1"/>
    </source>
</evidence>
<feature type="binding site" evidence="6">
    <location>
        <position position="54"/>
    </location>
    <ligand>
        <name>substrate</name>
    </ligand>
</feature>
<evidence type="ECO:0000313" key="12">
    <source>
        <dbReference type="Proteomes" id="UP000824260"/>
    </source>
</evidence>
<evidence type="ECO:0000256" key="2">
    <source>
        <dbReference type="ARBA" id="ARBA00012920"/>
    </source>
</evidence>
<proteinExistence type="inferred from homology"/>
<dbReference type="SFLD" id="SFLDS00057">
    <property type="entry name" value="Glutaminase/Asparaginase"/>
    <property type="match status" value="1"/>
</dbReference>
<comment type="caution">
    <text evidence="11">The sequence shown here is derived from an EMBL/GenBank/DDBJ whole genome shotgun (WGS) entry which is preliminary data.</text>
</comment>
<evidence type="ECO:0000256" key="6">
    <source>
        <dbReference type="PIRSR" id="PIRSR001220-2"/>
    </source>
</evidence>
<dbReference type="SMART" id="SM00870">
    <property type="entry name" value="Asparaginase"/>
    <property type="match status" value="1"/>
</dbReference>
<gene>
    <name evidence="11" type="ORF">IAA52_01465</name>
</gene>
<dbReference type="SUPFAM" id="SSF53774">
    <property type="entry name" value="Glutaminase/Asparaginase"/>
    <property type="match status" value="1"/>
</dbReference>
<evidence type="ECO:0000256" key="7">
    <source>
        <dbReference type="PROSITE-ProRule" id="PRU10099"/>
    </source>
</evidence>
<dbReference type="InterPro" id="IPR041725">
    <property type="entry name" value="L-asparaginase_I"/>
</dbReference>
<dbReference type="PRINTS" id="PR00139">
    <property type="entry name" value="ASNGLNASE"/>
</dbReference>
<evidence type="ECO:0000256" key="1">
    <source>
        <dbReference type="ARBA" id="ARBA00010518"/>
    </source>
</evidence>
<evidence type="ECO:0000256" key="3">
    <source>
        <dbReference type="ARBA" id="ARBA00022801"/>
    </source>
</evidence>
<reference evidence="11" key="1">
    <citation type="submission" date="2020-10" db="EMBL/GenBank/DDBJ databases">
        <authorList>
            <person name="Gilroy R."/>
        </authorList>
    </citation>
    <scope>NUCLEOTIDE SEQUENCE</scope>
    <source>
        <strain evidence="11">ChiSjej6B24-2974</strain>
    </source>
</reference>
<dbReference type="InterPro" id="IPR027474">
    <property type="entry name" value="L-asparaginase_N"/>
</dbReference>
<protein>
    <recommendedName>
        <fullName evidence="2">asparaginase</fullName>
        <ecNumber evidence="2">3.5.1.1</ecNumber>
    </recommendedName>
</protein>
<feature type="binding site" evidence="6">
    <location>
        <begin position="85"/>
        <end position="86"/>
    </location>
    <ligand>
        <name>substrate</name>
    </ligand>
</feature>
<dbReference type="PROSITE" id="PS00144">
    <property type="entry name" value="ASN_GLN_ASE_1"/>
    <property type="match status" value="1"/>
</dbReference>
<evidence type="ECO:0000256" key="4">
    <source>
        <dbReference type="ARBA" id="ARBA00049366"/>
    </source>
</evidence>
<sequence length="332" mass="36911">MKDILMIATGGTIASKPTGEGLAPLLSAGEILACVPGLSDLCHVESCQLLDLDSTNMRPEHWLQIAACIEENYGRFDGFVVTHGTDTLAYTAAALSYLVQRSIKPVVLTGAQKSIYTEDTDARRNLLDAFCYASDARSHGVCVVFDGRVIAGTRARKMRTKSMNAFQSVDYPELAAVRDGRVLRYFYEPEMQPRPTFFRALNERVFDLKLVPGTTADIFEFLESRIDALIIESFGVGGVPCYGDEDFLTAIERWRAAGKTLVVTTQVPFEGSDLGVYQVGARVKEKYDVIEAYNMTLEATVTKLMWILAQTNDPQRVREMFYTPVAHDLLLF</sequence>
<dbReference type="EMBL" id="DVFZ01000014">
    <property type="protein sequence ID" value="HIQ81749.1"/>
    <property type="molecule type" value="Genomic_DNA"/>
</dbReference>
<dbReference type="CDD" id="cd08963">
    <property type="entry name" value="L-asparaginase_I"/>
    <property type="match status" value="1"/>
</dbReference>
<reference evidence="11" key="2">
    <citation type="journal article" date="2021" name="PeerJ">
        <title>Extensive microbial diversity within the chicken gut microbiome revealed by metagenomics and culture.</title>
        <authorList>
            <person name="Gilroy R."/>
            <person name="Ravi A."/>
            <person name="Getino M."/>
            <person name="Pursley I."/>
            <person name="Horton D.L."/>
            <person name="Alikhan N.F."/>
            <person name="Baker D."/>
            <person name="Gharbi K."/>
            <person name="Hall N."/>
            <person name="Watson M."/>
            <person name="Adriaenssens E.M."/>
            <person name="Foster-Nyarko E."/>
            <person name="Jarju S."/>
            <person name="Secka A."/>
            <person name="Antonio M."/>
            <person name="Oren A."/>
            <person name="Chaudhuri R.R."/>
            <person name="La Ragione R."/>
            <person name="Hildebrand F."/>
            <person name="Pallen M.J."/>
        </authorList>
    </citation>
    <scope>NUCLEOTIDE SEQUENCE</scope>
    <source>
        <strain evidence="11">ChiSjej6B24-2974</strain>
    </source>
</reference>
<dbReference type="NCBIfam" id="TIGR00519">
    <property type="entry name" value="asnASE_I"/>
    <property type="match status" value="1"/>
</dbReference>
<dbReference type="GO" id="GO:0004067">
    <property type="term" value="F:asparaginase activity"/>
    <property type="evidence" value="ECO:0007669"/>
    <property type="project" value="UniProtKB-UniRule"/>
</dbReference>
<dbReference type="InterPro" id="IPR006034">
    <property type="entry name" value="Asparaginase/glutaminase-like"/>
</dbReference>
<name>A0A9D0ZLY1_9FIRM</name>
<feature type="domain" description="L-asparaginase N-terminal" evidence="9">
    <location>
        <begin position="4"/>
        <end position="182"/>
    </location>
</feature>
<dbReference type="Gene3D" id="3.40.50.1170">
    <property type="entry name" value="L-asparaginase, N-terminal domain"/>
    <property type="match status" value="1"/>
</dbReference>
<dbReference type="PANTHER" id="PTHR11707:SF28">
    <property type="entry name" value="60 KDA LYSOPHOSPHOLIPASE"/>
    <property type="match status" value="1"/>
</dbReference>
<dbReference type="EC" id="3.5.1.1" evidence="2"/>
<dbReference type="PROSITE" id="PS51732">
    <property type="entry name" value="ASN_GLN_ASE_3"/>
    <property type="match status" value="1"/>
</dbReference>